<organism evidence="2 3">
    <name type="scientific">Thiorhodovibrio winogradskyi</name>
    <dbReference type="NCBI Taxonomy" id="77007"/>
    <lineage>
        <taxon>Bacteria</taxon>
        <taxon>Pseudomonadati</taxon>
        <taxon>Pseudomonadota</taxon>
        <taxon>Gammaproteobacteria</taxon>
        <taxon>Chromatiales</taxon>
        <taxon>Chromatiaceae</taxon>
        <taxon>Thiorhodovibrio</taxon>
    </lineage>
</organism>
<dbReference type="EMBL" id="CP121472">
    <property type="protein sequence ID" value="WPL16981.1"/>
    <property type="molecule type" value="Genomic_DNA"/>
</dbReference>
<evidence type="ECO:0000313" key="2">
    <source>
        <dbReference type="EMBL" id="WPL16981.1"/>
    </source>
</evidence>
<keyword evidence="3" id="KW-1185">Reference proteome</keyword>
<dbReference type="Pfam" id="PF03190">
    <property type="entry name" value="Thioredox_DsbH"/>
    <property type="match status" value="1"/>
</dbReference>
<reference evidence="2 3" key="1">
    <citation type="journal article" date="2023" name="Microorganisms">
        <title>Thiorhodovibrio frisius and Trv. litoralis spp. nov., Two Novel Members from a Clade of Fastidious Purple Sulfur Bacteria That Exhibit Unique Red-Shifted Light-Harvesting Capabilities.</title>
        <authorList>
            <person name="Methner A."/>
            <person name="Kuzyk S.B."/>
            <person name="Petersen J."/>
            <person name="Bauer S."/>
            <person name="Brinkmann H."/>
            <person name="Sichau K."/>
            <person name="Wanner G."/>
            <person name="Wolf J."/>
            <person name="Neumann-Schaal M."/>
            <person name="Henke P."/>
            <person name="Tank M."/>
            <person name="Sproer C."/>
            <person name="Bunk B."/>
            <person name="Overmann J."/>
        </authorList>
    </citation>
    <scope>NUCLEOTIDE SEQUENCE [LARGE SCALE GENOMIC DNA]</scope>
    <source>
        <strain evidence="2 3">DSM 6702</strain>
    </source>
</reference>
<feature type="domain" description="Spermatogenesis-associated protein 20-like TRX" evidence="1">
    <location>
        <begin position="74"/>
        <end position="108"/>
    </location>
</feature>
<name>A0ABZ0S9P3_9GAMM</name>
<dbReference type="InterPro" id="IPR004879">
    <property type="entry name" value="Ssp411-like_TRX"/>
</dbReference>
<sequence>MANASVSLQALIRDLSMRPLLPPRIILSGFIGNSEAEVTTCPSSNKDKMSAGGTYICSKCDFHGAHLGGFMTWRLNRDVVAIKVDREMHPDVDETYMRALLLIKGQGG</sequence>
<dbReference type="Proteomes" id="UP001432180">
    <property type="component" value="Chromosome"/>
</dbReference>
<evidence type="ECO:0000259" key="1">
    <source>
        <dbReference type="Pfam" id="PF03190"/>
    </source>
</evidence>
<proteinExistence type="predicted"/>
<protein>
    <recommendedName>
        <fullName evidence="1">Spermatogenesis-associated protein 20-like TRX domain-containing protein</fullName>
    </recommendedName>
</protein>
<gene>
    <name evidence="2" type="ORF">Thiowin_01963</name>
</gene>
<accession>A0ABZ0S9P3</accession>
<evidence type="ECO:0000313" key="3">
    <source>
        <dbReference type="Proteomes" id="UP001432180"/>
    </source>
</evidence>